<protein>
    <submittedName>
        <fullName evidence="2">Uncharacterized protein</fullName>
    </submittedName>
</protein>
<evidence type="ECO:0000256" key="1">
    <source>
        <dbReference type="SAM" id="Phobius"/>
    </source>
</evidence>
<keyword evidence="1" id="KW-0812">Transmembrane</keyword>
<keyword evidence="3" id="KW-1185">Reference proteome</keyword>
<sequence>MPPTLVKITPDDPTAEVPALWVEFFDSCSAKAARSAKADIAILSIGIAIGILLYSIVYDYVKERELAQVRLEDSITDPWSQVMEPAPMYQYPTSNEKRSQAVLATVARSDT</sequence>
<evidence type="ECO:0000313" key="3">
    <source>
        <dbReference type="Proteomes" id="UP000279259"/>
    </source>
</evidence>
<accession>A0A427Y8I6</accession>
<dbReference type="Proteomes" id="UP000279259">
    <property type="component" value="Unassembled WGS sequence"/>
</dbReference>
<dbReference type="AlphaFoldDB" id="A0A427Y8I6"/>
<name>A0A427Y8I6_9TREE</name>
<evidence type="ECO:0000313" key="2">
    <source>
        <dbReference type="EMBL" id="RSH87365.1"/>
    </source>
</evidence>
<reference evidence="2 3" key="1">
    <citation type="submission" date="2018-11" db="EMBL/GenBank/DDBJ databases">
        <title>Genome sequence of Saitozyma podzolica DSM 27192.</title>
        <authorList>
            <person name="Aliyu H."/>
            <person name="Gorte O."/>
            <person name="Ochsenreither K."/>
        </authorList>
    </citation>
    <scope>NUCLEOTIDE SEQUENCE [LARGE SCALE GENOMIC DNA]</scope>
    <source>
        <strain evidence="2 3">DSM 27192</strain>
    </source>
</reference>
<organism evidence="2 3">
    <name type="scientific">Saitozyma podzolica</name>
    <dbReference type="NCBI Taxonomy" id="1890683"/>
    <lineage>
        <taxon>Eukaryota</taxon>
        <taxon>Fungi</taxon>
        <taxon>Dikarya</taxon>
        <taxon>Basidiomycota</taxon>
        <taxon>Agaricomycotina</taxon>
        <taxon>Tremellomycetes</taxon>
        <taxon>Tremellales</taxon>
        <taxon>Trimorphomycetaceae</taxon>
        <taxon>Saitozyma</taxon>
    </lineage>
</organism>
<gene>
    <name evidence="2" type="ORF">EHS25_003274</name>
</gene>
<keyword evidence="1" id="KW-0472">Membrane</keyword>
<comment type="caution">
    <text evidence="2">The sequence shown here is derived from an EMBL/GenBank/DDBJ whole genome shotgun (WGS) entry which is preliminary data.</text>
</comment>
<feature type="transmembrane region" description="Helical" evidence="1">
    <location>
        <begin position="40"/>
        <end position="61"/>
    </location>
</feature>
<keyword evidence="1" id="KW-1133">Transmembrane helix</keyword>
<dbReference type="OrthoDB" id="10375210at2759"/>
<dbReference type="EMBL" id="RSCD01000017">
    <property type="protein sequence ID" value="RSH87365.1"/>
    <property type="molecule type" value="Genomic_DNA"/>
</dbReference>
<proteinExistence type="predicted"/>